<gene>
    <name evidence="1" type="ORF">BJ982_001623</name>
</gene>
<comment type="caution">
    <text evidence="1">The sequence shown here is derived from an EMBL/GenBank/DDBJ whole genome shotgun (WGS) entry which is preliminary data.</text>
</comment>
<organism evidence="1 2">
    <name type="scientific">Sphaerisporangium siamense</name>
    <dbReference type="NCBI Taxonomy" id="795645"/>
    <lineage>
        <taxon>Bacteria</taxon>
        <taxon>Bacillati</taxon>
        <taxon>Actinomycetota</taxon>
        <taxon>Actinomycetes</taxon>
        <taxon>Streptosporangiales</taxon>
        <taxon>Streptosporangiaceae</taxon>
        <taxon>Sphaerisporangium</taxon>
    </lineage>
</organism>
<evidence type="ECO:0000313" key="1">
    <source>
        <dbReference type="EMBL" id="MBB4700079.1"/>
    </source>
</evidence>
<sequence length="140" mass="15196">MTTARTRSIAARREADMLDACADLQEALAAAKQAYEDNPSEETLAARRAAMEHVHAFRGFIRSVARVRQLRGYLATGMIDQRQLTAEERQYVEAELERLEPQFGAFADGQGAPAPARAGDAQVQAKTIRGRGRAHASGGA</sequence>
<dbReference type="Proteomes" id="UP000542210">
    <property type="component" value="Unassembled WGS sequence"/>
</dbReference>
<dbReference type="RefSeq" id="WP_184877968.1">
    <property type="nucleotide sequence ID" value="NZ_BOOV01000009.1"/>
</dbReference>
<proteinExistence type="predicted"/>
<name>A0A7W7D4C0_9ACTN</name>
<protein>
    <submittedName>
        <fullName evidence="1">Uncharacterized protein</fullName>
    </submittedName>
</protein>
<evidence type="ECO:0000313" key="2">
    <source>
        <dbReference type="Proteomes" id="UP000542210"/>
    </source>
</evidence>
<reference evidence="1 2" key="1">
    <citation type="submission" date="2020-08" db="EMBL/GenBank/DDBJ databases">
        <title>Sequencing the genomes of 1000 actinobacteria strains.</title>
        <authorList>
            <person name="Klenk H.-P."/>
        </authorList>
    </citation>
    <scope>NUCLEOTIDE SEQUENCE [LARGE SCALE GENOMIC DNA]</scope>
    <source>
        <strain evidence="1 2">DSM 45784</strain>
    </source>
</reference>
<dbReference type="EMBL" id="JACHND010000001">
    <property type="protein sequence ID" value="MBB4700079.1"/>
    <property type="molecule type" value="Genomic_DNA"/>
</dbReference>
<dbReference type="AlphaFoldDB" id="A0A7W7D4C0"/>
<keyword evidence="2" id="KW-1185">Reference proteome</keyword>
<accession>A0A7W7D4C0</accession>